<protein>
    <submittedName>
        <fullName evidence="10">YeeE/YedE</fullName>
    </submittedName>
</protein>
<dbReference type="Proteomes" id="UP000288983">
    <property type="component" value="Unassembled WGS sequence"/>
</dbReference>
<evidence type="ECO:0000256" key="5">
    <source>
        <dbReference type="ARBA" id="ARBA00022692"/>
    </source>
</evidence>
<dbReference type="EMBL" id="QJRG01000046">
    <property type="protein sequence ID" value="RWU21901.1"/>
    <property type="molecule type" value="Genomic_DNA"/>
</dbReference>
<keyword evidence="3" id="KW-1003">Cell membrane</keyword>
<feature type="transmembrane region" description="Helical" evidence="9">
    <location>
        <begin position="78"/>
        <end position="97"/>
    </location>
</feature>
<evidence type="ECO:0000313" key="11">
    <source>
        <dbReference type="Proteomes" id="UP000288983"/>
    </source>
</evidence>
<comment type="caution">
    <text evidence="10">The sequence shown here is derived from an EMBL/GenBank/DDBJ whole genome shotgun (WGS) entry which is preliminary data.</text>
</comment>
<dbReference type="OrthoDB" id="9814020at2"/>
<evidence type="ECO:0000256" key="2">
    <source>
        <dbReference type="ARBA" id="ARBA00022448"/>
    </source>
</evidence>
<evidence type="ECO:0000256" key="9">
    <source>
        <dbReference type="SAM" id="Phobius"/>
    </source>
</evidence>
<dbReference type="InterPro" id="IPR007272">
    <property type="entry name" value="Sulf_transp_TsuA/YedE"/>
</dbReference>
<feature type="transmembrane region" description="Helical" evidence="9">
    <location>
        <begin position="118"/>
        <end position="138"/>
    </location>
</feature>
<evidence type="ECO:0000256" key="8">
    <source>
        <dbReference type="ARBA" id="ARBA00035655"/>
    </source>
</evidence>
<comment type="subcellular location">
    <subcellularLocation>
        <location evidence="1">Cell inner membrane</location>
        <topology evidence="1">Multi-pass membrane protein</topology>
    </subcellularLocation>
</comment>
<dbReference type="Pfam" id="PF04143">
    <property type="entry name" value="Sulf_transp"/>
    <property type="match status" value="1"/>
</dbReference>
<dbReference type="PANTHER" id="PTHR30574">
    <property type="entry name" value="INNER MEMBRANE PROTEIN YEDE"/>
    <property type="match status" value="1"/>
</dbReference>
<keyword evidence="7 9" id="KW-0472">Membrane</keyword>
<evidence type="ECO:0000256" key="3">
    <source>
        <dbReference type="ARBA" id="ARBA00022475"/>
    </source>
</evidence>
<reference evidence="10 11" key="1">
    <citation type="submission" date="2018-06" db="EMBL/GenBank/DDBJ databases">
        <title>Bacteria isolated from soil of Wuhan.</title>
        <authorList>
            <person name="Wei X."/>
            <person name="Chunhua H."/>
        </authorList>
    </citation>
    <scope>NUCLEOTIDE SEQUENCE [LARGE SCALE GENOMIC DNA]</scope>
    <source>
        <strain evidence="11">xwS2</strain>
    </source>
</reference>
<organism evidence="10 11">
    <name type="scientific">Pseudomonas alkylphenolica</name>
    <dbReference type="NCBI Taxonomy" id="237609"/>
    <lineage>
        <taxon>Bacteria</taxon>
        <taxon>Pseudomonadati</taxon>
        <taxon>Pseudomonadota</taxon>
        <taxon>Gammaproteobacteria</taxon>
        <taxon>Pseudomonadales</taxon>
        <taxon>Pseudomonadaceae</taxon>
        <taxon>Pseudomonas</taxon>
    </lineage>
</organism>
<accession>A0A443ZRT1</accession>
<evidence type="ECO:0000256" key="4">
    <source>
        <dbReference type="ARBA" id="ARBA00022519"/>
    </source>
</evidence>
<dbReference type="GO" id="GO:0005886">
    <property type="term" value="C:plasma membrane"/>
    <property type="evidence" value="ECO:0007669"/>
    <property type="project" value="UniProtKB-SubCell"/>
</dbReference>
<comment type="similarity">
    <text evidence="8">Belongs to the TsuA/YedE (TC 9.B.102) family.</text>
</comment>
<dbReference type="PANTHER" id="PTHR30574:SF1">
    <property type="entry name" value="SULPHUR TRANSPORT DOMAIN-CONTAINING PROTEIN"/>
    <property type="match status" value="1"/>
</dbReference>
<keyword evidence="4" id="KW-0997">Cell inner membrane</keyword>
<feature type="transmembrane region" description="Helical" evidence="9">
    <location>
        <begin position="12"/>
        <end position="32"/>
    </location>
</feature>
<name>A0A443ZRT1_9PSED</name>
<evidence type="ECO:0000313" key="10">
    <source>
        <dbReference type="EMBL" id="RWU21901.1"/>
    </source>
</evidence>
<dbReference type="RefSeq" id="WP_128324240.1">
    <property type="nucleotide sequence ID" value="NZ_QJRG01000046.1"/>
</dbReference>
<proteinExistence type="inferred from homology"/>
<sequence>MTIDWQHFTWFHALLGGVLIGSAVAAFMLLSGRVAGISGILGGLLRWQAHDRAWRLAFLAGLVFAPLLYAAIWQLPEIVIDASYPLLLIAGVLVGFGTRLGSGCTSGHGICGVSRGALRSWVATGVFIAVGIVTVYLLRHVLGGVV</sequence>
<evidence type="ECO:0000256" key="6">
    <source>
        <dbReference type="ARBA" id="ARBA00022989"/>
    </source>
</evidence>
<keyword evidence="5 9" id="KW-0812">Transmembrane</keyword>
<evidence type="ECO:0000256" key="1">
    <source>
        <dbReference type="ARBA" id="ARBA00004429"/>
    </source>
</evidence>
<evidence type="ECO:0000256" key="7">
    <source>
        <dbReference type="ARBA" id="ARBA00023136"/>
    </source>
</evidence>
<feature type="transmembrane region" description="Helical" evidence="9">
    <location>
        <begin position="53"/>
        <end position="72"/>
    </location>
</feature>
<keyword evidence="6 9" id="KW-1133">Transmembrane helix</keyword>
<dbReference type="AlphaFoldDB" id="A0A443ZRT1"/>
<gene>
    <name evidence="10" type="ORF">DM813_15460</name>
</gene>
<keyword evidence="2" id="KW-0813">Transport</keyword>